<keyword evidence="2" id="KW-1185">Reference proteome</keyword>
<proteinExistence type="predicted"/>
<dbReference type="Proteomes" id="UP000027195">
    <property type="component" value="Unassembled WGS sequence"/>
</dbReference>
<name>A0A067MN61_BOTB1</name>
<dbReference type="InParanoid" id="A0A067MN61"/>
<evidence type="ECO:0000313" key="2">
    <source>
        <dbReference type="Proteomes" id="UP000027195"/>
    </source>
</evidence>
<reference evidence="2" key="1">
    <citation type="journal article" date="2014" name="Proc. Natl. Acad. Sci. U.S.A.">
        <title>Extensive sampling of basidiomycete genomes demonstrates inadequacy of the white-rot/brown-rot paradigm for wood decay fungi.</title>
        <authorList>
            <person name="Riley R."/>
            <person name="Salamov A.A."/>
            <person name="Brown D.W."/>
            <person name="Nagy L.G."/>
            <person name="Floudas D."/>
            <person name="Held B.W."/>
            <person name="Levasseur A."/>
            <person name="Lombard V."/>
            <person name="Morin E."/>
            <person name="Otillar R."/>
            <person name="Lindquist E.A."/>
            <person name="Sun H."/>
            <person name="LaButti K.M."/>
            <person name="Schmutz J."/>
            <person name="Jabbour D."/>
            <person name="Luo H."/>
            <person name="Baker S.E."/>
            <person name="Pisabarro A.G."/>
            <person name="Walton J.D."/>
            <person name="Blanchette R.A."/>
            <person name="Henrissat B."/>
            <person name="Martin F."/>
            <person name="Cullen D."/>
            <person name="Hibbett D.S."/>
            <person name="Grigoriev I.V."/>
        </authorList>
    </citation>
    <scope>NUCLEOTIDE SEQUENCE [LARGE SCALE GENOMIC DNA]</scope>
    <source>
        <strain evidence="2">FD-172 SS1</strain>
    </source>
</reference>
<sequence>MMPLTHPPHREVFGCSTSNRFSHGTSTILVSLIQDLSPDSSKLKTWLNSLAGRVASATEATISTCLAPAAQAIRGKFSAA</sequence>
<accession>A0A067MN61</accession>
<dbReference type="EMBL" id="KL198024">
    <property type="protein sequence ID" value="KDQ17203.1"/>
    <property type="molecule type" value="Genomic_DNA"/>
</dbReference>
<organism evidence="1 2">
    <name type="scientific">Botryobasidium botryosum (strain FD-172 SS1)</name>
    <dbReference type="NCBI Taxonomy" id="930990"/>
    <lineage>
        <taxon>Eukaryota</taxon>
        <taxon>Fungi</taxon>
        <taxon>Dikarya</taxon>
        <taxon>Basidiomycota</taxon>
        <taxon>Agaricomycotina</taxon>
        <taxon>Agaricomycetes</taxon>
        <taxon>Cantharellales</taxon>
        <taxon>Botryobasidiaceae</taxon>
        <taxon>Botryobasidium</taxon>
    </lineage>
</organism>
<evidence type="ECO:0000313" key="1">
    <source>
        <dbReference type="EMBL" id="KDQ17203.1"/>
    </source>
</evidence>
<protein>
    <submittedName>
        <fullName evidence="1">Uncharacterized protein</fullName>
    </submittedName>
</protein>
<gene>
    <name evidence="1" type="ORF">BOTBODRAFT_600300</name>
</gene>
<dbReference type="AlphaFoldDB" id="A0A067MN61"/>
<dbReference type="HOGENOM" id="CLU_2589436_0_0_1"/>